<reference evidence="1" key="2">
    <citation type="submission" date="2017-11" db="EMBL/GenBank/DDBJ databases">
        <title>Coralsnake Venomics: Analyses of Venom Gland Transcriptomes and Proteomes of Six Brazilian Taxa.</title>
        <authorList>
            <person name="Aird S.D."/>
            <person name="Jorge da Silva N."/>
            <person name="Qiu L."/>
            <person name="Villar-Briones A."/>
            <person name="Aparecida-Saddi V."/>
            <person name="Campos-Telles M.P."/>
            <person name="Grau M."/>
            <person name="Mikheyev A.S."/>
        </authorList>
    </citation>
    <scope>NUCLEOTIDE SEQUENCE</scope>
    <source>
        <tissue evidence="1">Venom_gland</tissue>
    </source>
</reference>
<reference evidence="1" key="1">
    <citation type="submission" date="2017-07" db="EMBL/GenBank/DDBJ databases">
        <authorList>
            <person name="Mikheyev A."/>
            <person name="Grau M."/>
        </authorList>
    </citation>
    <scope>NUCLEOTIDE SEQUENCE</scope>
    <source>
        <tissue evidence="1">Venom_gland</tissue>
    </source>
</reference>
<accession>A0A2D4JA42</accession>
<dbReference type="PANTHER" id="PTHR33066">
    <property type="entry name" value="INTEGRASE_SAM-LIKE_N DOMAIN-CONTAINING PROTEIN"/>
    <property type="match status" value="1"/>
</dbReference>
<evidence type="ECO:0000313" key="1">
    <source>
        <dbReference type="EMBL" id="LAA93321.1"/>
    </source>
</evidence>
<sequence length="118" mass="12963">MKATIAKAYKTQSLPVPRGITAHSTRSVATSAAWATQAPIAEICRVATWVSPSPFIRHHKIDVFASADASFGRRVLQRVHSDTRGDPTQTETLPQYKPSLGMSHFLDAWSSSRQGCIR</sequence>
<dbReference type="EMBL" id="IACK01160080">
    <property type="protein sequence ID" value="LAA93321.1"/>
    <property type="molecule type" value="Transcribed_RNA"/>
</dbReference>
<dbReference type="AlphaFoldDB" id="A0A2D4JA42"/>
<organism evidence="1">
    <name type="scientific">Micrurus lemniscatus lemniscatus</name>
    <dbReference type="NCBI Taxonomy" id="129467"/>
    <lineage>
        <taxon>Eukaryota</taxon>
        <taxon>Metazoa</taxon>
        <taxon>Chordata</taxon>
        <taxon>Craniata</taxon>
        <taxon>Vertebrata</taxon>
        <taxon>Euteleostomi</taxon>
        <taxon>Lepidosauria</taxon>
        <taxon>Squamata</taxon>
        <taxon>Bifurcata</taxon>
        <taxon>Unidentata</taxon>
        <taxon>Episquamata</taxon>
        <taxon>Toxicofera</taxon>
        <taxon>Serpentes</taxon>
        <taxon>Colubroidea</taxon>
        <taxon>Elapidae</taxon>
        <taxon>Elapinae</taxon>
        <taxon>Micrurus</taxon>
    </lineage>
</organism>
<dbReference type="PANTHER" id="PTHR33066:SF2">
    <property type="entry name" value="FILAGGRIN-2-LIKE"/>
    <property type="match status" value="1"/>
</dbReference>
<name>A0A2D4JA42_MICLE</name>
<protein>
    <submittedName>
        <fullName evidence="1">Uncharacterized protein</fullName>
    </submittedName>
</protein>
<proteinExistence type="predicted"/>